<comment type="caution">
    <text evidence="6">The sequence shown here is derived from an EMBL/GenBank/DDBJ whole genome shotgun (WGS) entry which is preliminary data.</text>
</comment>
<comment type="similarity">
    <text evidence="1 2">Belongs to the sulfatase family.</text>
</comment>
<proteinExistence type="inferred from homology"/>
<dbReference type="Gene3D" id="3.40.720.10">
    <property type="entry name" value="Alkaline Phosphatase, subunit A"/>
    <property type="match status" value="1"/>
</dbReference>
<dbReference type="GO" id="GO:0004065">
    <property type="term" value="F:arylsulfatase activity"/>
    <property type="evidence" value="ECO:0007669"/>
    <property type="project" value="UniProtKB-UniRule"/>
</dbReference>
<dbReference type="GO" id="GO:0008449">
    <property type="term" value="F:N-acetylglucosamine-6-sulfatase activity"/>
    <property type="evidence" value="ECO:0007669"/>
    <property type="project" value="TreeGrafter"/>
</dbReference>
<dbReference type="EC" id="3.1.6.1" evidence="2"/>
<dbReference type="EMBL" id="JAWWNJ010000017">
    <property type="protein sequence ID" value="KAK7038192.1"/>
    <property type="molecule type" value="Genomic_DNA"/>
</dbReference>
<dbReference type="SUPFAM" id="SSF53649">
    <property type="entry name" value="Alkaline phosphatase-like"/>
    <property type="match status" value="1"/>
</dbReference>
<evidence type="ECO:0000256" key="1">
    <source>
        <dbReference type="ARBA" id="ARBA00008779"/>
    </source>
</evidence>
<comment type="PTM">
    <text evidence="3">The conversion to 3-oxoalanine (also known as C-formylglycine, FGly), of a serine or cysteine residue in prokaryotes and of a cysteine residue in eukaryotes, is critical for catalytic activity.</text>
</comment>
<evidence type="ECO:0000256" key="2">
    <source>
        <dbReference type="PIRNR" id="PIRNR000972"/>
    </source>
</evidence>
<reference evidence="6 7" key="1">
    <citation type="journal article" date="2024" name="J Genomics">
        <title>Draft genome sequencing and assembly of Favolaschia claudopus CIRM-BRFM 2984 isolated from oak limbs.</title>
        <authorList>
            <person name="Navarro D."/>
            <person name="Drula E."/>
            <person name="Chaduli D."/>
            <person name="Cazenave R."/>
            <person name="Ahrendt S."/>
            <person name="Wang J."/>
            <person name="Lipzen A."/>
            <person name="Daum C."/>
            <person name="Barry K."/>
            <person name="Grigoriev I.V."/>
            <person name="Favel A."/>
            <person name="Rosso M.N."/>
            <person name="Martin F."/>
        </authorList>
    </citation>
    <scope>NUCLEOTIDE SEQUENCE [LARGE SCALE GENOMIC DNA]</scope>
    <source>
        <strain evidence="6 7">CIRM-BRFM 2984</strain>
    </source>
</reference>
<dbReference type="InterPro" id="IPR017850">
    <property type="entry name" value="Alkaline_phosphatase_core_sf"/>
</dbReference>
<dbReference type="GO" id="GO:0005539">
    <property type="term" value="F:glycosaminoglycan binding"/>
    <property type="evidence" value="ECO:0007669"/>
    <property type="project" value="TreeGrafter"/>
</dbReference>
<accession>A0AAW0CEZ3</accession>
<dbReference type="PIRSF" id="PIRSF000972">
    <property type="entry name" value="Arylsulf_plant"/>
    <property type="match status" value="1"/>
</dbReference>
<feature type="signal peptide" evidence="4">
    <location>
        <begin position="1"/>
        <end position="24"/>
    </location>
</feature>
<keyword evidence="2" id="KW-0378">Hydrolase</keyword>
<dbReference type="PANTHER" id="PTHR43108:SF8">
    <property type="entry name" value="SD21168P"/>
    <property type="match status" value="1"/>
</dbReference>
<dbReference type="InterPro" id="IPR012083">
    <property type="entry name" value="Arylsulfatase"/>
</dbReference>
<organism evidence="6 7">
    <name type="scientific">Favolaschia claudopus</name>
    <dbReference type="NCBI Taxonomy" id="2862362"/>
    <lineage>
        <taxon>Eukaryota</taxon>
        <taxon>Fungi</taxon>
        <taxon>Dikarya</taxon>
        <taxon>Basidiomycota</taxon>
        <taxon>Agaricomycotina</taxon>
        <taxon>Agaricomycetes</taxon>
        <taxon>Agaricomycetidae</taxon>
        <taxon>Agaricales</taxon>
        <taxon>Marasmiineae</taxon>
        <taxon>Mycenaceae</taxon>
        <taxon>Favolaschia</taxon>
    </lineage>
</organism>
<dbReference type="GO" id="GO:0018958">
    <property type="term" value="P:phenol-containing compound metabolic process"/>
    <property type="evidence" value="ECO:0007669"/>
    <property type="project" value="InterPro"/>
</dbReference>
<dbReference type="InterPro" id="IPR000917">
    <property type="entry name" value="Sulfatase_N"/>
</dbReference>
<sequence length="591" mass="65195">MKSRSISAICTVALCVLRGSTVNAEADATKPPADVSTSAESSSKPNIVFIMSDDQDYEMDSLDYMPLLRKYISDEGTSFARHYATTAQCCPSRTSLWTGKTAHNTNVTDVVAPHGAWVKFVSQGLNENYFPIWLSNHGYNTYYTGKFLNGQNKDSYGKNVAHALMKGWTSADVLLEPYTYNYNQPGMKRDNANFKLYNNYTTDVISTKGIDYINDAHQAGKPFFVGIVPMAPHVQTWPANGDAAPNPPEHLPISAPRHSHMFPNITVPHTVNFNPNKTTTGGWVGKLPLLDAEQLDHTNLYYRRRLQALQAVDELVEAVVQRLGELKLLDNTYIIYTTDNGFHLGQYRIPSGKGCAYETDVHIPFMVRGPGVAKGVKRTDVVTNHVDVAPTLITLAGLPLNHAFDGTPMPIGKAATAAHIPHEHVGIEFWGEPEFDGAGQLHLKGNTYKAMRIIGTGEGAFNLAYIVWCNGDHELYDMTSDPYQVDNLMLLGNSSSSDTRITIAGKAYPVKKVRNRLDGLVQAVKKCDEGACVKPWSTLHPKGDVSTLAEAMKAEFDQYYNQLAKMEFEDDICLPYYNAAAEGPIPKPFGS</sequence>
<name>A0AAW0CEZ3_9AGAR</name>
<dbReference type="CDD" id="cd16147">
    <property type="entry name" value="G6S"/>
    <property type="match status" value="1"/>
</dbReference>
<comment type="catalytic activity">
    <reaction evidence="2">
        <text>an aryl sulfate + H2O = a phenol + sulfate + H(+)</text>
        <dbReference type="Rhea" id="RHEA:17261"/>
        <dbReference type="ChEBI" id="CHEBI:15377"/>
        <dbReference type="ChEBI" id="CHEBI:15378"/>
        <dbReference type="ChEBI" id="CHEBI:16189"/>
        <dbReference type="ChEBI" id="CHEBI:33853"/>
        <dbReference type="ChEBI" id="CHEBI:140317"/>
        <dbReference type="EC" id="3.1.6.1"/>
    </reaction>
</comment>
<gene>
    <name evidence="6" type="ORF">R3P38DRAFT_3311386</name>
</gene>
<dbReference type="Pfam" id="PF00884">
    <property type="entry name" value="Sulfatase"/>
    <property type="match status" value="1"/>
</dbReference>
<evidence type="ECO:0000259" key="5">
    <source>
        <dbReference type="Pfam" id="PF00884"/>
    </source>
</evidence>
<dbReference type="Proteomes" id="UP001362999">
    <property type="component" value="Unassembled WGS sequence"/>
</dbReference>
<keyword evidence="4" id="KW-0732">Signal</keyword>
<keyword evidence="7" id="KW-1185">Reference proteome</keyword>
<protein>
    <recommendedName>
        <fullName evidence="2">Arylsulfatase</fullName>
        <shortName evidence="2">AS</shortName>
        <ecNumber evidence="2">3.1.6.1</ecNumber>
    </recommendedName>
    <alternativeName>
        <fullName evidence="2">Aryl-sulfate sulphohydrolase</fullName>
    </alternativeName>
</protein>
<evidence type="ECO:0000313" key="7">
    <source>
        <dbReference type="Proteomes" id="UP001362999"/>
    </source>
</evidence>
<feature type="chain" id="PRO_5043429657" description="Arylsulfatase" evidence="4">
    <location>
        <begin position="25"/>
        <end position="591"/>
    </location>
</feature>
<feature type="domain" description="Sulfatase N-terminal" evidence="5">
    <location>
        <begin position="45"/>
        <end position="397"/>
    </location>
</feature>
<evidence type="ECO:0000256" key="3">
    <source>
        <dbReference type="PIRSR" id="PIRSR000972-50"/>
    </source>
</evidence>
<evidence type="ECO:0000313" key="6">
    <source>
        <dbReference type="EMBL" id="KAK7038192.1"/>
    </source>
</evidence>
<feature type="modified residue" description="3-oxoalanine (Cys)" evidence="3">
    <location>
        <position position="89"/>
    </location>
</feature>
<evidence type="ECO:0000256" key="4">
    <source>
        <dbReference type="SAM" id="SignalP"/>
    </source>
</evidence>
<dbReference type="PANTHER" id="PTHR43108">
    <property type="entry name" value="N-ACETYLGLUCOSAMINE-6-SULFATASE FAMILY MEMBER"/>
    <property type="match status" value="1"/>
</dbReference>
<dbReference type="AlphaFoldDB" id="A0AAW0CEZ3"/>